<organism evidence="1 2">
    <name type="scientific">Pseudomonas putida</name>
    <name type="common">Arthrobacter siderocapsulatus</name>
    <dbReference type="NCBI Taxonomy" id="303"/>
    <lineage>
        <taxon>Bacteria</taxon>
        <taxon>Pseudomonadati</taxon>
        <taxon>Pseudomonadota</taxon>
        <taxon>Gammaproteobacteria</taxon>
        <taxon>Pseudomonadales</taxon>
        <taxon>Pseudomonadaceae</taxon>
        <taxon>Pseudomonas</taxon>
    </lineage>
</organism>
<sequence length="126" mass="12507">MGVGKGMLDQGLKQVSHTLTSIEQLHQREFMRHGHLNSPAFFAACKKVRLTETGGFAVGTAGAMLGSSGAVLVSGTVCAVVTMGSAGLAGPVCGIVLVGASGMAGGVLGGKLGESVGEVIYEATSD</sequence>
<dbReference type="Proteomes" id="UP000516786">
    <property type="component" value="Chromosome"/>
</dbReference>
<dbReference type="RefSeq" id="WP_191086726.1">
    <property type="nucleotide sequence ID" value="NZ_CP061723.1"/>
</dbReference>
<protein>
    <submittedName>
        <fullName evidence="1">Uncharacterized protein</fullName>
    </submittedName>
</protein>
<accession>A0ABD7B6A2</accession>
<proteinExistence type="predicted"/>
<dbReference type="EMBL" id="CP061723">
    <property type="protein sequence ID" value="QOC96032.1"/>
    <property type="molecule type" value="Genomic_DNA"/>
</dbReference>
<dbReference type="AlphaFoldDB" id="A0ABD7B6A2"/>
<evidence type="ECO:0000313" key="2">
    <source>
        <dbReference type="Proteomes" id="UP000516786"/>
    </source>
</evidence>
<name>A0ABD7B6A2_PSEPU</name>
<evidence type="ECO:0000313" key="1">
    <source>
        <dbReference type="EMBL" id="QOC96032.1"/>
    </source>
</evidence>
<reference evidence="1 2" key="1">
    <citation type="submission" date="2020-09" db="EMBL/GenBank/DDBJ databases">
        <title>Co-existence of a novel multidrug-resistance efflux pump with carbapenem resistance gene blaVIM-2 in one megaplasmid in Pseudomonas putida.</title>
        <authorList>
            <person name="Peng K."/>
            <person name="Li R."/>
        </authorList>
    </citation>
    <scope>NUCLEOTIDE SEQUENCE [LARGE SCALE GENOMIC DNA]</scope>
    <source>
        <strain evidence="1 2">ZXPA-20</strain>
    </source>
</reference>
<gene>
    <name evidence="1" type="ORF">ID616_18195</name>
</gene>